<evidence type="ECO:0000313" key="2">
    <source>
        <dbReference type="Proteomes" id="UP000235371"/>
    </source>
</evidence>
<evidence type="ECO:0008006" key="3">
    <source>
        <dbReference type="Google" id="ProtNLM"/>
    </source>
</evidence>
<dbReference type="GeneID" id="36585440"/>
<keyword evidence="2" id="KW-1185">Reference proteome</keyword>
<evidence type="ECO:0000313" key="1">
    <source>
        <dbReference type="EMBL" id="PMD53069.1"/>
    </source>
</evidence>
<protein>
    <recommendedName>
        <fullName evidence="3">NACHT domain-containing protein</fullName>
    </recommendedName>
</protein>
<organism evidence="1 2">
    <name type="scientific">Hyaloscypha bicolor E</name>
    <dbReference type="NCBI Taxonomy" id="1095630"/>
    <lineage>
        <taxon>Eukaryota</taxon>
        <taxon>Fungi</taxon>
        <taxon>Dikarya</taxon>
        <taxon>Ascomycota</taxon>
        <taxon>Pezizomycotina</taxon>
        <taxon>Leotiomycetes</taxon>
        <taxon>Helotiales</taxon>
        <taxon>Hyaloscyphaceae</taxon>
        <taxon>Hyaloscypha</taxon>
        <taxon>Hyaloscypha bicolor</taxon>
    </lineage>
</organism>
<accession>A0A2J6SQQ6</accession>
<dbReference type="STRING" id="1095630.A0A2J6SQQ6"/>
<dbReference type="RefSeq" id="XP_024729973.1">
    <property type="nucleotide sequence ID" value="XM_024877363.1"/>
</dbReference>
<dbReference type="EMBL" id="KZ613895">
    <property type="protein sequence ID" value="PMD53069.1"/>
    <property type="molecule type" value="Genomic_DNA"/>
</dbReference>
<gene>
    <name evidence="1" type="ORF">K444DRAFT_572670</name>
</gene>
<dbReference type="PANTHER" id="PTHR10039:SF16">
    <property type="entry name" value="GPI INOSITOL-DEACYLASE"/>
    <property type="match status" value="1"/>
</dbReference>
<dbReference type="InParanoid" id="A0A2J6SQQ6"/>
<name>A0A2J6SQQ6_9HELO</name>
<reference evidence="1 2" key="1">
    <citation type="submission" date="2016-04" db="EMBL/GenBank/DDBJ databases">
        <title>A degradative enzymes factory behind the ericoid mycorrhizal symbiosis.</title>
        <authorList>
            <consortium name="DOE Joint Genome Institute"/>
            <person name="Martino E."/>
            <person name="Morin E."/>
            <person name="Grelet G."/>
            <person name="Kuo A."/>
            <person name="Kohler A."/>
            <person name="Daghino S."/>
            <person name="Barry K."/>
            <person name="Choi C."/>
            <person name="Cichocki N."/>
            <person name="Clum A."/>
            <person name="Copeland A."/>
            <person name="Hainaut M."/>
            <person name="Haridas S."/>
            <person name="Labutti K."/>
            <person name="Lindquist E."/>
            <person name="Lipzen A."/>
            <person name="Khouja H.-R."/>
            <person name="Murat C."/>
            <person name="Ohm R."/>
            <person name="Olson A."/>
            <person name="Spatafora J."/>
            <person name="Veneault-Fourrey C."/>
            <person name="Henrissat B."/>
            <person name="Grigoriev I."/>
            <person name="Martin F."/>
            <person name="Perotto S."/>
        </authorList>
    </citation>
    <scope>NUCLEOTIDE SEQUENCE [LARGE SCALE GENOMIC DNA]</scope>
    <source>
        <strain evidence="1 2">E</strain>
    </source>
</reference>
<proteinExistence type="predicted"/>
<feature type="non-terminal residue" evidence="1">
    <location>
        <position position="309"/>
    </location>
</feature>
<dbReference type="PANTHER" id="PTHR10039">
    <property type="entry name" value="AMELOGENIN"/>
    <property type="match status" value="1"/>
</dbReference>
<dbReference type="Proteomes" id="UP000235371">
    <property type="component" value="Unassembled WGS sequence"/>
</dbReference>
<sequence>MRDQLYEILVDVGKWSIPKLQIIATSRPAVDIEKILSKLTKLSVVPIQSSAVDEDIRLYVKSRMANDNKLRSWTQKIEDIETSLVSRSNGSFQWVSCQIEKLNKCKTRNEIRQALATLPKTLEKSYQRILDNIGEEDHFRAVSALRWLMFSQRPLSVKELAEASIIDPNSDPAVDGDDRLESPTDILQLLSGLVRTYHEDHLTYSSPDEKWLNREVVKIAHFSIQEYLLSDHKGPRLTEVFRIEKFSSQRLIAESCLLYIDFVRERCEYNTPTHWDLERLYPLELYASRYWPHHVGTCETMGNTPVNLL</sequence>
<dbReference type="OrthoDB" id="4772757at2759"/>
<dbReference type="AlphaFoldDB" id="A0A2J6SQQ6"/>